<dbReference type="SUPFAM" id="SSF53474">
    <property type="entry name" value="alpha/beta-Hydrolases"/>
    <property type="match status" value="1"/>
</dbReference>
<keyword evidence="2" id="KW-1133">Transmembrane helix</keyword>
<reference evidence="3" key="1">
    <citation type="submission" date="2018-01" db="EMBL/GenBank/DDBJ databases">
        <authorList>
            <person name="Mao J.F."/>
        </authorList>
    </citation>
    <scope>NUCLEOTIDE SEQUENCE</scope>
    <source>
        <strain evidence="3">Huo1</strain>
        <tissue evidence="3">Leaf</tissue>
    </source>
</reference>
<evidence type="ECO:0000313" key="4">
    <source>
        <dbReference type="Proteomes" id="UP000298416"/>
    </source>
</evidence>
<keyword evidence="4" id="KW-1185">Reference proteome</keyword>
<organism evidence="3">
    <name type="scientific">Salvia splendens</name>
    <name type="common">Scarlet sage</name>
    <dbReference type="NCBI Taxonomy" id="180675"/>
    <lineage>
        <taxon>Eukaryota</taxon>
        <taxon>Viridiplantae</taxon>
        <taxon>Streptophyta</taxon>
        <taxon>Embryophyta</taxon>
        <taxon>Tracheophyta</taxon>
        <taxon>Spermatophyta</taxon>
        <taxon>Magnoliopsida</taxon>
        <taxon>eudicotyledons</taxon>
        <taxon>Gunneridae</taxon>
        <taxon>Pentapetalae</taxon>
        <taxon>asterids</taxon>
        <taxon>lamiids</taxon>
        <taxon>Lamiales</taxon>
        <taxon>Lamiaceae</taxon>
        <taxon>Nepetoideae</taxon>
        <taxon>Mentheae</taxon>
        <taxon>Salviinae</taxon>
        <taxon>Salvia</taxon>
        <taxon>Salvia subgen. Calosphace</taxon>
        <taxon>core Calosphace</taxon>
    </lineage>
</organism>
<keyword evidence="2" id="KW-0472">Membrane</keyword>
<dbReference type="Proteomes" id="UP000298416">
    <property type="component" value="Unassembled WGS sequence"/>
</dbReference>
<evidence type="ECO:0008006" key="5">
    <source>
        <dbReference type="Google" id="ProtNLM"/>
    </source>
</evidence>
<dbReference type="EMBL" id="PNBA02000003">
    <property type="protein sequence ID" value="KAG6431058.1"/>
    <property type="molecule type" value="Genomic_DNA"/>
</dbReference>
<dbReference type="PANTHER" id="PTHR11247">
    <property type="entry name" value="PALMITOYL-PROTEIN THIOESTERASE/DOLICHYLDIPHOSPHATASE 1"/>
    <property type="match status" value="1"/>
</dbReference>
<accession>A0A8X8YK22</accession>
<reference evidence="3" key="2">
    <citation type="submission" date="2020-08" db="EMBL/GenBank/DDBJ databases">
        <title>Plant Genome Project.</title>
        <authorList>
            <person name="Zhang R.-G."/>
        </authorList>
    </citation>
    <scope>NUCLEOTIDE SEQUENCE</scope>
    <source>
        <strain evidence="3">Huo1</strain>
        <tissue evidence="3">Leaf</tissue>
    </source>
</reference>
<sequence>MRLTQTRPWLRPLISIIYGHFLVTFAVAVLSFLPRTSLSIPFVVFHGISDKCNNKGISQFISLLSDWSGAQGHCIEIGNGALDSWTMPFFEQTALACEKVKSMSELSGGYNIIGLPQGNLVGRGVIELCDRGPPVRNFVSLAGPHAGIAAIPLCKFLWKDLNNSYVSLVLHSSGLFDRVGSLQQLRSALCGLQEHLAPTNYIKIPTVIAIHGRIYLIGMGTLLSHDQDLDSYKNGCKFLPVLNNEFHKNSTYKKRFSSLENLVLIKFENDVVLVPKETSWFGYFPDGSWDPILPAQETTTLYTEDWIGLKTLDEAGRVKFVNVSGSHLEISYGEMKDYIFPYLLENSTAQPRLSKSSHVSAWSSHEGKKLKLYDSD</sequence>
<comment type="caution">
    <text evidence="3">The sequence shown here is derived from an EMBL/GenBank/DDBJ whole genome shotgun (WGS) entry which is preliminary data.</text>
</comment>
<keyword evidence="1" id="KW-0378">Hydrolase</keyword>
<proteinExistence type="predicted"/>
<name>A0A8X8YK22_SALSN</name>
<evidence type="ECO:0000256" key="1">
    <source>
        <dbReference type="ARBA" id="ARBA00022801"/>
    </source>
</evidence>
<protein>
    <recommendedName>
        <fullName evidence="5">Palmitoyl-protein thioesterase</fullName>
    </recommendedName>
</protein>
<gene>
    <name evidence="3" type="ORF">SASPL_109133</name>
</gene>
<feature type="transmembrane region" description="Helical" evidence="2">
    <location>
        <begin position="12"/>
        <end position="33"/>
    </location>
</feature>
<dbReference type="GO" id="GO:0016790">
    <property type="term" value="F:thiolester hydrolase activity"/>
    <property type="evidence" value="ECO:0007669"/>
    <property type="project" value="TreeGrafter"/>
</dbReference>
<dbReference type="AlphaFoldDB" id="A0A8X8YK22"/>
<dbReference type="Pfam" id="PF02089">
    <property type="entry name" value="Palm_thioest"/>
    <property type="match status" value="1"/>
</dbReference>
<dbReference type="InterPro" id="IPR029058">
    <property type="entry name" value="AB_hydrolase_fold"/>
</dbReference>
<evidence type="ECO:0000256" key="2">
    <source>
        <dbReference type="SAM" id="Phobius"/>
    </source>
</evidence>
<dbReference type="PANTHER" id="PTHR11247:SF79">
    <property type="entry name" value="ALPHA_BETA-HYDROLASES SUPERFAMILY PROTEIN"/>
    <property type="match status" value="1"/>
</dbReference>
<dbReference type="Gene3D" id="3.40.50.1820">
    <property type="entry name" value="alpha/beta hydrolase"/>
    <property type="match status" value="1"/>
</dbReference>
<evidence type="ECO:0000313" key="3">
    <source>
        <dbReference type="EMBL" id="KAG6431058.1"/>
    </source>
</evidence>
<keyword evidence="2" id="KW-0812">Transmembrane</keyword>